<dbReference type="Proteomes" id="UP000838878">
    <property type="component" value="Chromosome 14"/>
</dbReference>
<reference evidence="1" key="1">
    <citation type="submission" date="2021-12" db="EMBL/GenBank/DDBJ databases">
        <authorList>
            <person name="Martin H S."/>
        </authorList>
    </citation>
    <scope>NUCLEOTIDE SEQUENCE</scope>
</reference>
<gene>
    <name evidence="1" type="ORF">BINO364_LOCUS6259</name>
</gene>
<sequence>MFVYGMFSLQKKVKSGVEAHGVEVRGGVAHDVEVRGGVAHDVEVHGEVAHDREARNDVVGRGVVGRGVVGRGGVALTEVVVGHGDVDDVADHVVRVEA</sequence>
<dbReference type="AlphaFoldDB" id="A0A8J9UGL9"/>
<name>A0A8J9UGL9_9NEOP</name>
<evidence type="ECO:0000313" key="1">
    <source>
        <dbReference type="EMBL" id="CAH0719976.1"/>
    </source>
</evidence>
<proteinExistence type="predicted"/>
<accession>A0A8J9UGL9</accession>
<feature type="non-terminal residue" evidence="1">
    <location>
        <position position="98"/>
    </location>
</feature>
<protein>
    <submittedName>
        <fullName evidence="1">Uncharacterized protein</fullName>
    </submittedName>
</protein>
<dbReference type="EMBL" id="OV170234">
    <property type="protein sequence ID" value="CAH0719976.1"/>
    <property type="molecule type" value="Genomic_DNA"/>
</dbReference>
<organism evidence="1 2">
    <name type="scientific">Brenthis ino</name>
    <name type="common">lesser marbled fritillary</name>
    <dbReference type="NCBI Taxonomy" id="405034"/>
    <lineage>
        <taxon>Eukaryota</taxon>
        <taxon>Metazoa</taxon>
        <taxon>Ecdysozoa</taxon>
        <taxon>Arthropoda</taxon>
        <taxon>Hexapoda</taxon>
        <taxon>Insecta</taxon>
        <taxon>Pterygota</taxon>
        <taxon>Neoptera</taxon>
        <taxon>Endopterygota</taxon>
        <taxon>Lepidoptera</taxon>
        <taxon>Glossata</taxon>
        <taxon>Ditrysia</taxon>
        <taxon>Papilionoidea</taxon>
        <taxon>Nymphalidae</taxon>
        <taxon>Heliconiinae</taxon>
        <taxon>Argynnini</taxon>
        <taxon>Brenthis</taxon>
    </lineage>
</organism>
<keyword evidence="2" id="KW-1185">Reference proteome</keyword>
<evidence type="ECO:0000313" key="2">
    <source>
        <dbReference type="Proteomes" id="UP000838878"/>
    </source>
</evidence>